<proteinExistence type="predicted"/>
<evidence type="ECO:0000256" key="5">
    <source>
        <dbReference type="ARBA" id="ARBA00023242"/>
    </source>
</evidence>
<evidence type="ECO:0000256" key="1">
    <source>
        <dbReference type="ARBA" id="ARBA00004123"/>
    </source>
</evidence>
<reference evidence="8 9" key="1">
    <citation type="journal article" date="2024" name="J Genomics">
        <title>Draft genome sequencing and assembly of Favolaschia claudopus CIRM-BRFM 2984 isolated from oak limbs.</title>
        <authorList>
            <person name="Navarro D."/>
            <person name="Drula E."/>
            <person name="Chaduli D."/>
            <person name="Cazenave R."/>
            <person name="Ahrendt S."/>
            <person name="Wang J."/>
            <person name="Lipzen A."/>
            <person name="Daum C."/>
            <person name="Barry K."/>
            <person name="Grigoriev I.V."/>
            <person name="Favel A."/>
            <person name="Rosso M.N."/>
            <person name="Martin F."/>
        </authorList>
    </citation>
    <scope>NUCLEOTIDE SEQUENCE [LARGE SCALE GENOMIC DNA]</scope>
    <source>
        <strain evidence="8 9">CIRM-BRFM 2984</strain>
    </source>
</reference>
<evidence type="ECO:0000256" key="6">
    <source>
        <dbReference type="SAM" id="Coils"/>
    </source>
</evidence>
<evidence type="ECO:0000256" key="7">
    <source>
        <dbReference type="SAM" id="MobiDB-lite"/>
    </source>
</evidence>
<feature type="compositionally biased region" description="Low complexity" evidence="7">
    <location>
        <begin position="69"/>
        <end position="95"/>
    </location>
</feature>
<feature type="compositionally biased region" description="Basic residues" evidence="7">
    <location>
        <begin position="1"/>
        <end position="10"/>
    </location>
</feature>
<dbReference type="InterPro" id="IPR012337">
    <property type="entry name" value="RNaseH-like_sf"/>
</dbReference>
<dbReference type="SUPFAM" id="SSF53098">
    <property type="entry name" value="Ribonuclease H-like"/>
    <property type="match status" value="1"/>
</dbReference>
<keyword evidence="9" id="KW-1185">Reference proteome</keyword>
<evidence type="ECO:0000313" key="9">
    <source>
        <dbReference type="Proteomes" id="UP001362999"/>
    </source>
</evidence>
<feature type="region of interest" description="Disordered" evidence="7">
    <location>
        <begin position="1"/>
        <end position="25"/>
    </location>
</feature>
<dbReference type="SUPFAM" id="SSF140996">
    <property type="entry name" value="Hermes dimerisation domain"/>
    <property type="match status" value="1"/>
</dbReference>
<keyword evidence="3" id="KW-0863">Zinc-finger</keyword>
<keyword evidence="4" id="KW-0862">Zinc</keyword>
<evidence type="ECO:0000256" key="2">
    <source>
        <dbReference type="ARBA" id="ARBA00022723"/>
    </source>
</evidence>
<name>A0AAW0CUL1_9AGAR</name>
<feature type="coiled-coil region" evidence="6">
    <location>
        <begin position="705"/>
        <end position="732"/>
    </location>
</feature>
<dbReference type="EMBL" id="JAWWNJ010000013">
    <property type="protein sequence ID" value="KAK7042117.1"/>
    <property type="molecule type" value="Genomic_DNA"/>
</dbReference>
<feature type="region of interest" description="Disordered" evidence="7">
    <location>
        <begin position="44"/>
        <end position="103"/>
    </location>
</feature>
<keyword evidence="2" id="KW-0479">Metal-binding</keyword>
<dbReference type="PANTHER" id="PTHR46481">
    <property type="entry name" value="ZINC FINGER BED DOMAIN-CONTAINING PROTEIN 4"/>
    <property type="match status" value="1"/>
</dbReference>
<dbReference type="Proteomes" id="UP001362999">
    <property type="component" value="Unassembled WGS sequence"/>
</dbReference>
<comment type="caution">
    <text evidence="8">The sequence shown here is derived from an EMBL/GenBank/DDBJ whole genome shotgun (WGS) entry which is preliminary data.</text>
</comment>
<evidence type="ECO:0000256" key="3">
    <source>
        <dbReference type="ARBA" id="ARBA00022771"/>
    </source>
</evidence>
<keyword evidence="5" id="KW-0539">Nucleus</keyword>
<protein>
    <submittedName>
        <fullName evidence="8">Ribonuclease H-like domain-containing protein</fullName>
    </submittedName>
</protein>
<sequence length="764" mass="85306">MGPAPRKRPRSGSEHSSGSSGSVVSDIAHKVGSTIKKASKKAVAFLTPKKSSRPGAQSDTPHSRRTRSSTKSVTPRSSNSSLSSQGSVGSSDQSTIPLSHSTSIPINHPIGSFQFDLGGSGSDAGSARSSSPSNQDADSDTSSGEVEVVSQEDQDKKDLGTLLLIPCALASAKKAWTSTIYAFFDGEVGIEYRNGKTHHVFTCAARGCAHKIFRNQSTQDRNSTTNLRKHALKCWGEENVKAAAEVASLDHARRLLKKNAGTKNQKLTDIFRQHAATGGESFSHVVLEKHEVRAEHVRWVSESLRPFAIAKDRGYRRLMKSGRPLAFIPSPSTIARDVKRLFEKTRERIKRRFKKLAACISTATDAWTSPNHKAYVAVSGHFEEDGVKVDCLLDFVEVPVAHTGENLAEVLSKVIHDFGIENKHLSITADNASSNDTIESLRRATGSHPDDGTSDKNRHDDADDDEPDGLLDLDELLEELHDLERTAPEQDDTDDLFDEVAQMLDNDRTFFLESTKEIRSALSKIRNIAKKTINSTTKLLPRWQQTVKDHRMKPKMLPRDVRTRWNSTFDMINTALDYKKAIRDFTFDDSNGLSNYTLSSLEWTILEDLRDVLQSFKDATLFFSRNSATLATVIPAMDKIDSMLATAVVKKSAGESKSFSTPIKLALLSAKKTLNRYYSKSYYSRIYRIALILHPRYKLDYMERNDWDEEDIDEAKQQLEEVFQEYKDAHDAAVIEVDDESAPLLEKIESVFKYFLSLPYFNFL</sequence>
<evidence type="ECO:0000313" key="8">
    <source>
        <dbReference type="EMBL" id="KAK7042117.1"/>
    </source>
</evidence>
<feature type="region of interest" description="Disordered" evidence="7">
    <location>
        <begin position="442"/>
        <end position="469"/>
    </location>
</feature>
<feature type="compositionally biased region" description="Basic and acidic residues" evidence="7">
    <location>
        <begin position="448"/>
        <end position="461"/>
    </location>
</feature>
<feature type="region of interest" description="Disordered" evidence="7">
    <location>
        <begin position="115"/>
        <end position="153"/>
    </location>
</feature>
<dbReference type="GO" id="GO:0008270">
    <property type="term" value="F:zinc ion binding"/>
    <property type="evidence" value="ECO:0007669"/>
    <property type="project" value="UniProtKB-KW"/>
</dbReference>
<keyword evidence="6" id="KW-0175">Coiled coil</keyword>
<comment type="subcellular location">
    <subcellularLocation>
        <location evidence="1">Nucleus</location>
    </subcellularLocation>
</comment>
<feature type="compositionally biased region" description="Low complexity" evidence="7">
    <location>
        <begin position="123"/>
        <end position="133"/>
    </location>
</feature>
<feature type="compositionally biased region" description="Low complexity" evidence="7">
    <location>
        <begin position="14"/>
        <end position="25"/>
    </location>
</feature>
<feature type="compositionally biased region" description="Polar residues" evidence="7">
    <location>
        <begin position="134"/>
        <end position="144"/>
    </location>
</feature>
<dbReference type="GO" id="GO:0005634">
    <property type="term" value="C:nucleus"/>
    <property type="evidence" value="ECO:0007669"/>
    <property type="project" value="UniProtKB-SubCell"/>
</dbReference>
<gene>
    <name evidence="8" type="ORF">R3P38DRAFT_2510893</name>
</gene>
<dbReference type="PANTHER" id="PTHR46481:SF10">
    <property type="entry name" value="ZINC FINGER BED DOMAIN-CONTAINING PROTEIN 39"/>
    <property type="match status" value="1"/>
</dbReference>
<organism evidence="8 9">
    <name type="scientific">Favolaschia claudopus</name>
    <dbReference type="NCBI Taxonomy" id="2862362"/>
    <lineage>
        <taxon>Eukaryota</taxon>
        <taxon>Fungi</taxon>
        <taxon>Dikarya</taxon>
        <taxon>Basidiomycota</taxon>
        <taxon>Agaricomycotina</taxon>
        <taxon>Agaricomycetes</taxon>
        <taxon>Agaricomycetidae</taxon>
        <taxon>Agaricales</taxon>
        <taxon>Marasmiineae</taxon>
        <taxon>Mycenaceae</taxon>
        <taxon>Favolaschia</taxon>
    </lineage>
</organism>
<dbReference type="InterPro" id="IPR052035">
    <property type="entry name" value="ZnF_BED_domain_contain"/>
</dbReference>
<evidence type="ECO:0000256" key="4">
    <source>
        <dbReference type="ARBA" id="ARBA00022833"/>
    </source>
</evidence>
<dbReference type="AlphaFoldDB" id="A0AAW0CUL1"/>
<accession>A0AAW0CUL1</accession>